<dbReference type="Pfam" id="PF01881">
    <property type="entry name" value="Cas_Cas6_C"/>
    <property type="match status" value="1"/>
</dbReference>
<dbReference type="STRING" id="150248.SAMN05216169_10712"/>
<dbReference type="PANTHER" id="PTHR36984">
    <property type="entry name" value="CRISPR-ASSOCIATED ENDORIBONUCLEASE CAS6 1"/>
    <property type="match status" value="1"/>
</dbReference>
<dbReference type="Gene3D" id="3.30.70.1890">
    <property type="match status" value="1"/>
</dbReference>
<reference evidence="4" key="1">
    <citation type="submission" date="2016-10" db="EMBL/GenBank/DDBJ databases">
        <authorList>
            <person name="Varghese N."/>
            <person name="Submissions S."/>
        </authorList>
    </citation>
    <scope>NUCLEOTIDE SEQUENCE [LARGE SCALE GENOMIC DNA]</scope>
    <source>
        <strain evidence="4">K1</strain>
    </source>
</reference>
<keyword evidence="4" id="KW-1185">Reference proteome</keyword>
<dbReference type="GO" id="GO:0051607">
    <property type="term" value="P:defense response to virus"/>
    <property type="evidence" value="ECO:0007669"/>
    <property type="project" value="UniProtKB-KW"/>
</dbReference>
<accession>A0A1I0U2S8</accession>
<evidence type="ECO:0000256" key="1">
    <source>
        <dbReference type="ARBA" id="ARBA00023118"/>
    </source>
</evidence>
<dbReference type="RefSeq" id="WP_091704878.1">
    <property type="nucleotide sequence ID" value="NZ_FOJQ01000071.1"/>
</dbReference>
<dbReference type="InterPro" id="IPR010156">
    <property type="entry name" value="CRISPR-assoc_prot_Cas6"/>
</dbReference>
<dbReference type="InterPro" id="IPR049435">
    <property type="entry name" value="Cas_Cas6_C"/>
</dbReference>
<dbReference type="OrthoDB" id="45555at2"/>
<dbReference type="AlphaFoldDB" id="A0A1I0U2S8"/>
<dbReference type="PANTHER" id="PTHR36984:SF3">
    <property type="entry name" value="CRISPR-ASSOCIATED ENDORIBONUCLEASE CAS6"/>
    <property type="match status" value="1"/>
</dbReference>
<dbReference type="NCBIfam" id="TIGR01877">
    <property type="entry name" value="cas_cas6"/>
    <property type="match status" value="1"/>
</dbReference>
<sequence>MRIICFFQVKKLPIHYRMAIVSILKESIRASSEEYYERLYAQANATKPFVFSPFLKNFRLKGDEIELDELRIIISSPDYEFLLHVYNGLQSKKKFEYKGYEFTRRKIVMGDEKKVTSSAVIFRTLSPLLIEDENKIPIAPDDPNYEKHMNYLADMILYEYRGKGLYRSLTVRPVRFKKTVIKESNRQFAEKYGEGQHLYFTAYHGLFELKGHPADLQLLYQLGLSKRRNQGFGMLEVEEVKE</sequence>
<organism evidence="3 4">
    <name type="scientific">Anoxybacillus pushchinoensis</name>
    <dbReference type="NCBI Taxonomy" id="150248"/>
    <lineage>
        <taxon>Bacteria</taxon>
        <taxon>Bacillati</taxon>
        <taxon>Bacillota</taxon>
        <taxon>Bacilli</taxon>
        <taxon>Bacillales</taxon>
        <taxon>Anoxybacillaceae</taxon>
        <taxon>Anoxybacillus</taxon>
    </lineage>
</organism>
<dbReference type="GO" id="GO:0016788">
    <property type="term" value="F:hydrolase activity, acting on ester bonds"/>
    <property type="evidence" value="ECO:0007669"/>
    <property type="project" value="InterPro"/>
</dbReference>
<evidence type="ECO:0000313" key="4">
    <source>
        <dbReference type="Proteomes" id="UP000198979"/>
    </source>
</evidence>
<dbReference type="Proteomes" id="UP000198979">
    <property type="component" value="Unassembled WGS sequence"/>
</dbReference>
<dbReference type="EMBL" id="FOJQ01000071">
    <property type="protein sequence ID" value="SFA58173.1"/>
    <property type="molecule type" value="Genomic_DNA"/>
</dbReference>
<evidence type="ECO:0000313" key="3">
    <source>
        <dbReference type="EMBL" id="SFA58173.1"/>
    </source>
</evidence>
<gene>
    <name evidence="3" type="ORF">SAMN05216169_10712</name>
</gene>
<protein>
    <submittedName>
        <fullName evidence="3">CRISPR-associated endoribonuclease Cas6</fullName>
    </submittedName>
</protein>
<evidence type="ECO:0000259" key="2">
    <source>
        <dbReference type="Pfam" id="PF01881"/>
    </source>
</evidence>
<dbReference type="Gene3D" id="3.30.70.1900">
    <property type="match status" value="1"/>
</dbReference>
<feature type="domain" description="CRISPR associated protein Cas6 C-terminal" evidence="2">
    <location>
        <begin position="112"/>
        <end position="237"/>
    </location>
</feature>
<name>A0A1I0U2S8_9BACL</name>
<proteinExistence type="predicted"/>
<keyword evidence="1" id="KW-0051">Antiviral defense</keyword>
<dbReference type="CDD" id="cd21140">
    <property type="entry name" value="Cas6_I-like"/>
    <property type="match status" value="1"/>
</dbReference>
<dbReference type="InterPro" id="IPR045747">
    <property type="entry name" value="CRISPR-assoc_prot_Cas6_N_sf"/>
</dbReference>